<dbReference type="EMBL" id="CP061171">
    <property type="protein sequence ID" value="QNR86736.1"/>
    <property type="molecule type" value="Genomic_DNA"/>
</dbReference>
<name>A0ABX6TNE7_9SPHI</name>
<accession>A0ABX6TNE7</accession>
<keyword evidence="3" id="KW-1185">Reference proteome</keyword>
<organism evidence="2 3">
    <name type="scientific">Pedobacter riviphilus</name>
    <dbReference type="NCBI Taxonomy" id="2766984"/>
    <lineage>
        <taxon>Bacteria</taxon>
        <taxon>Pseudomonadati</taxon>
        <taxon>Bacteroidota</taxon>
        <taxon>Sphingobacteriia</taxon>
        <taxon>Sphingobacteriales</taxon>
        <taxon>Sphingobacteriaceae</taxon>
        <taxon>Pedobacter</taxon>
    </lineage>
</organism>
<keyword evidence="1" id="KW-0732">Signal</keyword>
<proteinExistence type="predicted"/>
<gene>
    <name evidence="2" type="ORF">H9N25_10300</name>
</gene>
<dbReference type="RefSeq" id="WP_190328815.1">
    <property type="nucleotide sequence ID" value="NZ_CP061171.1"/>
</dbReference>
<feature type="chain" id="PRO_5046562623" description="Beta-galactosidase" evidence="1">
    <location>
        <begin position="20"/>
        <end position="104"/>
    </location>
</feature>
<dbReference type="Proteomes" id="UP000516439">
    <property type="component" value="Chromosome"/>
</dbReference>
<reference evidence="2 3" key="1">
    <citation type="submission" date="2020-09" db="EMBL/GenBank/DDBJ databases">
        <title>Pedobacter sp. SW-16 isolated from soil near Yeocheon.</title>
        <authorList>
            <person name="Im H.S."/>
            <person name="Joung Y."/>
            <person name="Lee S.-S."/>
        </authorList>
    </citation>
    <scope>NUCLEOTIDE SEQUENCE [LARGE SCALE GENOMIC DNA]</scope>
    <source>
        <strain evidence="2 3">SW-16</strain>
    </source>
</reference>
<evidence type="ECO:0000313" key="2">
    <source>
        <dbReference type="EMBL" id="QNR86736.1"/>
    </source>
</evidence>
<evidence type="ECO:0000313" key="3">
    <source>
        <dbReference type="Proteomes" id="UP000516439"/>
    </source>
</evidence>
<dbReference type="SUPFAM" id="SSF49785">
    <property type="entry name" value="Galactose-binding domain-like"/>
    <property type="match status" value="1"/>
</dbReference>
<sequence>MIKRLMPLLLLLVSSAGFSQETIKTYLSGTDKDHTKLWDFYCTAGRKSGIWTKIPVPSNWELQGFGSYNYGHDKVKANEQGIYRYEFLTGKITGKKVFLVFEGL</sequence>
<protein>
    <recommendedName>
        <fullName evidence="4">Beta-galactosidase</fullName>
    </recommendedName>
</protein>
<dbReference type="InterPro" id="IPR008979">
    <property type="entry name" value="Galactose-bd-like_sf"/>
</dbReference>
<evidence type="ECO:0000256" key="1">
    <source>
        <dbReference type="SAM" id="SignalP"/>
    </source>
</evidence>
<evidence type="ECO:0008006" key="4">
    <source>
        <dbReference type="Google" id="ProtNLM"/>
    </source>
</evidence>
<feature type="signal peptide" evidence="1">
    <location>
        <begin position="1"/>
        <end position="19"/>
    </location>
</feature>
<dbReference type="Gene3D" id="2.60.120.260">
    <property type="entry name" value="Galactose-binding domain-like"/>
    <property type="match status" value="1"/>
</dbReference>